<dbReference type="FunFam" id="3.40.50.11260:FF:000001">
    <property type="entry name" value="Heat shock protein 90 alpha"/>
    <property type="match status" value="1"/>
</dbReference>
<comment type="subcellular location">
    <subcellularLocation>
        <location evidence="1">Cytoplasm</location>
    </subcellularLocation>
</comment>
<dbReference type="PRINTS" id="PR00775">
    <property type="entry name" value="HEATSHOCK90"/>
</dbReference>
<dbReference type="GO" id="GO:0051082">
    <property type="term" value="F:unfolded protein binding"/>
    <property type="evidence" value="ECO:0007669"/>
    <property type="project" value="InterPro"/>
</dbReference>
<evidence type="ECO:0000256" key="5">
    <source>
        <dbReference type="ARBA" id="ARBA00022840"/>
    </source>
</evidence>
<feature type="binding site" evidence="9">
    <location>
        <position position="326"/>
    </location>
    <ligand>
        <name>ATP</name>
        <dbReference type="ChEBI" id="CHEBI:30616"/>
    </ligand>
</feature>
<keyword evidence="6" id="KW-0346">Stress response</keyword>
<dbReference type="PIRSF" id="PIRSF002583">
    <property type="entry name" value="Hsp90"/>
    <property type="match status" value="1"/>
</dbReference>
<dbReference type="Gene3D" id="3.30.565.10">
    <property type="entry name" value="Histidine kinase-like ATPase, C-terminal domain"/>
    <property type="match status" value="1"/>
</dbReference>
<dbReference type="GO" id="GO:0016887">
    <property type="term" value="F:ATP hydrolysis activity"/>
    <property type="evidence" value="ECO:0007669"/>
    <property type="project" value="InterPro"/>
</dbReference>
<dbReference type="InterPro" id="IPR036890">
    <property type="entry name" value="HATPase_C_sf"/>
</dbReference>
<feature type="binding site" evidence="9">
    <location>
        <position position="39"/>
    </location>
    <ligand>
        <name>ATP</name>
        <dbReference type="ChEBI" id="CHEBI:30616"/>
    </ligand>
</feature>
<evidence type="ECO:0000256" key="2">
    <source>
        <dbReference type="ARBA" id="ARBA00008239"/>
    </source>
</evidence>
<dbReference type="OrthoDB" id="28737at2759"/>
<feature type="binding site" evidence="9">
    <location>
        <position position="173"/>
    </location>
    <ligand>
        <name>ATP</name>
        <dbReference type="ChEBI" id="CHEBI:30616"/>
    </ligand>
</feature>
<dbReference type="SUPFAM" id="SSF110942">
    <property type="entry name" value="HSP90 C-terminal domain"/>
    <property type="match status" value="1"/>
</dbReference>
<evidence type="ECO:0000256" key="4">
    <source>
        <dbReference type="ARBA" id="ARBA00022741"/>
    </source>
</evidence>
<proteinExistence type="inferred from homology"/>
<dbReference type="HAMAP" id="MF_00505">
    <property type="entry name" value="HSP90"/>
    <property type="match status" value="1"/>
</dbReference>
<evidence type="ECO:0000256" key="10">
    <source>
        <dbReference type="SAM" id="MobiDB-lite"/>
    </source>
</evidence>
<comment type="function">
    <text evidence="8">Molecular chaperone that promotes the maturation, structural maintenance and proper regulation of specific target proteins involved for instance in cell cycle control and signal transduction. Undergoes a functional cycle that is linked to its ATPase activity. This cycle probably induces conformational changes in the client proteins, thereby causing their activation. Interacts dynamically with various co-chaperones that modulate its substrate recognition, ATPase cycle and chaperone function.</text>
</comment>
<dbReference type="InterPro" id="IPR001404">
    <property type="entry name" value="Hsp90_fam"/>
</dbReference>
<evidence type="ECO:0000256" key="8">
    <source>
        <dbReference type="ARBA" id="ARBA00037441"/>
    </source>
</evidence>
<dbReference type="GO" id="GO:0140662">
    <property type="term" value="F:ATP-dependent protein folding chaperone"/>
    <property type="evidence" value="ECO:0007669"/>
    <property type="project" value="InterPro"/>
</dbReference>
<dbReference type="Pfam" id="PF13589">
    <property type="entry name" value="HATPase_c_3"/>
    <property type="match status" value="1"/>
</dbReference>
<feature type="domain" description="Histidine kinase/HSP90-like ATPase" evidence="11">
    <location>
        <begin position="28"/>
        <end position="183"/>
    </location>
</feature>
<protein>
    <recommendedName>
        <fullName evidence="11">Histidine kinase/HSP90-like ATPase domain-containing protein</fullName>
    </recommendedName>
</protein>
<feature type="binding site" evidence="9">
    <location>
        <position position="94"/>
    </location>
    <ligand>
        <name>ATP</name>
        <dbReference type="ChEBI" id="CHEBI:30616"/>
    </ligand>
</feature>
<keyword evidence="4 9" id="KW-0547">Nucleotide-binding</keyword>
<keyword evidence="5 9" id="KW-0067">ATP-binding</keyword>
<comment type="similarity">
    <text evidence="2">Belongs to the heat shock protein 90 family.</text>
</comment>
<dbReference type="Gene3D" id="1.20.120.790">
    <property type="entry name" value="Heat shock protein 90, C-terminal domain"/>
    <property type="match status" value="1"/>
</dbReference>
<comment type="caution">
    <text evidence="12">The sequence shown here is derived from an EMBL/GenBank/DDBJ whole genome shotgun (WGS) entry which is preliminary data.</text>
</comment>
<dbReference type="FunFam" id="1.20.120.790:FF:000001">
    <property type="entry name" value="Heat shock protein 90 alpha"/>
    <property type="match status" value="1"/>
</dbReference>
<evidence type="ECO:0000256" key="6">
    <source>
        <dbReference type="ARBA" id="ARBA00023016"/>
    </source>
</evidence>
<feature type="binding site" evidence="9">
    <location>
        <begin position="121"/>
        <end position="126"/>
    </location>
    <ligand>
        <name>ATP</name>
        <dbReference type="ChEBI" id="CHEBI:30616"/>
    </ligand>
</feature>
<dbReference type="AlphaFoldDB" id="A0A835QAW1"/>
<feature type="region of interest" description="Disordered" evidence="10">
    <location>
        <begin position="631"/>
        <end position="653"/>
    </location>
</feature>
<dbReference type="InterPro" id="IPR019805">
    <property type="entry name" value="Heat_shock_protein_90_CS"/>
</dbReference>
<dbReference type="CDD" id="cd16927">
    <property type="entry name" value="HATPase_Hsp90-like"/>
    <property type="match status" value="1"/>
</dbReference>
<evidence type="ECO:0000256" key="9">
    <source>
        <dbReference type="PIRSR" id="PIRSR002583-1"/>
    </source>
</evidence>
<evidence type="ECO:0000256" key="7">
    <source>
        <dbReference type="ARBA" id="ARBA00023186"/>
    </source>
</evidence>
<name>A0A835QAW1_VANPL</name>
<evidence type="ECO:0000259" key="11">
    <source>
        <dbReference type="SMART" id="SM00387"/>
    </source>
</evidence>
<feature type="binding site" evidence="9">
    <location>
        <position position="35"/>
    </location>
    <ligand>
        <name>ATP</name>
        <dbReference type="ChEBI" id="CHEBI:30616"/>
    </ligand>
</feature>
<dbReference type="SUPFAM" id="SSF55874">
    <property type="entry name" value="ATPase domain of HSP90 chaperone/DNA topoisomerase II/histidine kinase"/>
    <property type="match status" value="1"/>
</dbReference>
<evidence type="ECO:0000313" key="13">
    <source>
        <dbReference type="Proteomes" id="UP000639772"/>
    </source>
</evidence>
<evidence type="ECO:0000313" key="12">
    <source>
        <dbReference type="EMBL" id="KAG0468979.1"/>
    </source>
</evidence>
<dbReference type="GO" id="GO:0005737">
    <property type="term" value="C:cytoplasm"/>
    <property type="evidence" value="ECO:0007669"/>
    <property type="project" value="UniProtKB-SubCell"/>
</dbReference>
<dbReference type="EMBL" id="JADCNM010000009">
    <property type="protein sequence ID" value="KAG0468979.1"/>
    <property type="molecule type" value="Genomic_DNA"/>
</dbReference>
<keyword evidence="3" id="KW-0963">Cytoplasm</keyword>
<dbReference type="SUPFAM" id="SSF54211">
    <property type="entry name" value="Ribosomal protein S5 domain 2-like"/>
    <property type="match status" value="1"/>
</dbReference>
<dbReference type="Gene3D" id="3.40.50.11260">
    <property type="match status" value="1"/>
</dbReference>
<evidence type="ECO:0000256" key="1">
    <source>
        <dbReference type="ARBA" id="ARBA00004496"/>
    </source>
</evidence>
<dbReference type="InterPro" id="IPR037196">
    <property type="entry name" value="HSP90_C"/>
</dbReference>
<dbReference type="PROSITE" id="PS00298">
    <property type="entry name" value="HSP90"/>
    <property type="match status" value="1"/>
</dbReference>
<dbReference type="GO" id="GO:0005524">
    <property type="term" value="F:ATP binding"/>
    <property type="evidence" value="ECO:0007669"/>
    <property type="project" value="UniProtKB-KW"/>
</dbReference>
<keyword evidence="7" id="KW-0143">Chaperone</keyword>
<dbReference type="SMART" id="SM00387">
    <property type="entry name" value="HATPase_c"/>
    <property type="match status" value="1"/>
</dbReference>
<dbReference type="InterPro" id="IPR020568">
    <property type="entry name" value="Ribosomal_Su5_D2-typ_SF"/>
</dbReference>
<sequence length="653" mass="74607">MAAESETFAFQAEINQLLSLIINTFYSNKEIFLRELISNSSDALDKIRFESLTDKSKLEAQPELFIHIVPDKATNTLSIIDSGVGMTKADLVNNLGTIARSGTKEFMEALAAGADVSMIGQFGVGFYSAYLVAERVVVTTKHNDDEQYVWESQAGGSFTVTRDASGENLGRGTKITLFLKEDQLEYLEERRLKDLIKKHSEFISYPISLWTEKTTEKEISDDEDEEEKKDAEEGKVEEIDEEKDDKEKKKKKIKEVSHEWSLVNKQKPIWMRKPEEITKEEKKLNNIKLYVRRVFIMDNCEELIPEYLSFIKGIVDSEDLPLNISREMLQQNKILKVIRKNLVKKCIDLFFEIAENKEDYNKFYEAFAKNLKLGIHEDSQNRAKIAELLRYHSTKSGDELTSLKDYVTRMKDGQQDIYYITGESKKAVENSPFLEKLKKKGYEVLYMVDAIDEYAVGQLKEFEGKKLVSATKEGLKLEETEDEKKKKESLKEKFEGLCKVIKDVLGDKVEKVVVSDRVVDSPCCLVTGEYGWTANMERIMKAQALRDSSMSSYMSSKKTMEINPENSIMEELRKRADVDKNDKSVKDLVLLLFETALLTSGFSLDDPNTFGNRIHRMLKLGLSIDEDEAAVDADTDMPALDDDAEGSKMEEVD</sequence>
<accession>A0A835QAW1</accession>
<gene>
    <name evidence="12" type="ORF">HPP92_018307</name>
</gene>
<dbReference type="Proteomes" id="UP000639772">
    <property type="component" value="Chromosome 9"/>
</dbReference>
<dbReference type="InterPro" id="IPR020575">
    <property type="entry name" value="Hsp90_N"/>
</dbReference>
<dbReference type="PANTHER" id="PTHR11528">
    <property type="entry name" value="HEAT SHOCK PROTEIN 90 FAMILY MEMBER"/>
    <property type="match status" value="1"/>
</dbReference>
<dbReference type="InterPro" id="IPR003594">
    <property type="entry name" value="HATPase_dom"/>
</dbReference>
<dbReference type="Pfam" id="PF00183">
    <property type="entry name" value="HSP90"/>
    <property type="match status" value="1"/>
</dbReference>
<dbReference type="Gene3D" id="3.30.230.80">
    <property type="match status" value="1"/>
</dbReference>
<dbReference type="FunFam" id="3.30.565.10:FF:000012">
    <property type="entry name" value="Heat shock cognate protein"/>
    <property type="match status" value="1"/>
</dbReference>
<feature type="binding site" evidence="9">
    <location>
        <begin position="101"/>
        <end position="102"/>
    </location>
    <ligand>
        <name>ATP</name>
        <dbReference type="ChEBI" id="CHEBI:30616"/>
    </ligand>
</feature>
<feature type="binding site" evidence="9">
    <location>
        <position position="86"/>
    </location>
    <ligand>
        <name>ATP</name>
        <dbReference type="ChEBI" id="CHEBI:30616"/>
    </ligand>
</feature>
<feature type="region of interest" description="Disordered" evidence="10">
    <location>
        <begin position="216"/>
        <end position="250"/>
    </location>
</feature>
<organism evidence="12 13">
    <name type="scientific">Vanilla planifolia</name>
    <name type="common">Vanilla</name>
    <dbReference type="NCBI Taxonomy" id="51239"/>
    <lineage>
        <taxon>Eukaryota</taxon>
        <taxon>Viridiplantae</taxon>
        <taxon>Streptophyta</taxon>
        <taxon>Embryophyta</taxon>
        <taxon>Tracheophyta</taxon>
        <taxon>Spermatophyta</taxon>
        <taxon>Magnoliopsida</taxon>
        <taxon>Liliopsida</taxon>
        <taxon>Asparagales</taxon>
        <taxon>Orchidaceae</taxon>
        <taxon>Vanilloideae</taxon>
        <taxon>Vanilleae</taxon>
        <taxon>Vanilla</taxon>
    </lineage>
</organism>
<feature type="compositionally biased region" description="Basic and acidic residues" evidence="10">
    <location>
        <begin position="228"/>
        <end position="237"/>
    </location>
</feature>
<reference evidence="12 13" key="1">
    <citation type="journal article" date="2020" name="Nat. Food">
        <title>A phased Vanilla planifolia genome enables genetic improvement of flavour and production.</title>
        <authorList>
            <person name="Hasing T."/>
            <person name="Tang H."/>
            <person name="Brym M."/>
            <person name="Khazi F."/>
            <person name="Huang T."/>
            <person name="Chambers A.H."/>
        </authorList>
    </citation>
    <scope>NUCLEOTIDE SEQUENCE [LARGE SCALE GENOMIC DNA]</scope>
    <source>
        <tissue evidence="12">Leaf</tissue>
    </source>
</reference>
<feature type="binding site" evidence="9">
    <location>
        <position position="81"/>
    </location>
    <ligand>
        <name>ATP</name>
        <dbReference type="ChEBI" id="CHEBI:30616"/>
    </ligand>
</feature>
<evidence type="ECO:0000256" key="3">
    <source>
        <dbReference type="ARBA" id="ARBA00022490"/>
    </source>
</evidence>
<feature type="compositionally biased region" description="Acidic residues" evidence="10">
    <location>
        <begin position="631"/>
        <end position="644"/>
    </location>
</feature>